<sequence>MTKQSDQDLRGDISALLTAMVRGAFQPRDQIWLAVDDICEEGADPDALREFASKELDRLWSEQRTVEASWSDRTDCDRLDQAFEELESSGIVCRQDFTCCGTCGAAEIGAELDDAEQRGLKVRGYAFYHQQDTEGAIEGYGIFLNYGAEKGGEDAALTIAREIVSVLQSHGLQPKWNGAWSQRIHVPLEWRRRLVCF</sequence>
<gene>
    <name evidence="2" type="ORF">ATE48_15640</name>
</gene>
<feature type="domain" description="DUF6891" evidence="1">
    <location>
        <begin position="7"/>
        <end position="194"/>
    </location>
</feature>
<organism evidence="2 3">
    <name type="scientific">Candidatus Viadribacter manganicus</name>
    <dbReference type="NCBI Taxonomy" id="1759059"/>
    <lineage>
        <taxon>Bacteria</taxon>
        <taxon>Pseudomonadati</taxon>
        <taxon>Pseudomonadota</taxon>
        <taxon>Alphaproteobacteria</taxon>
        <taxon>Hyphomonadales</taxon>
        <taxon>Hyphomonadaceae</taxon>
        <taxon>Candidatus Viadribacter</taxon>
    </lineage>
</organism>
<accession>A0A1B1AL51</accession>
<proteinExistence type="predicted"/>
<dbReference type="STRING" id="1759059.ATE48_15640"/>
<evidence type="ECO:0000259" key="1">
    <source>
        <dbReference type="Pfam" id="PF21831"/>
    </source>
</evidence>
<keyword evidence="3" id="KW-1185">Reference proteome</keyword>
<name>A0A1B1AL51_9PROT</name>
<evidence type="ECO:0000313" key="3">
    <source>
        <dbReference type="Proteomes" id="UP000092498"/>
    </source>
</evidence>
<evidence type="ECO:0000313" key="2">
    <source>
        <dbReference type="EMBL" id="ANP47250.1"/>
    </source>
</evidence>
<reference evidence="2 3" key="1">
    <citation type="submission" date="2015-11" db="EMBL/GenBank/DDBJ databases">
        <title>Whole-Genome Sequence of Candidatus Oderbacter manganicum from the National Park Lower Oder Valley, Germany.</title>
        <authorList>
            <person name="Braun B."/>
            <person name="Liere K."/>
            <person name="Szewzyk U."/>
        </authorList>
    </citation>
    <scope>NUCLEOTIDE SEQUENCE [LARGE SCALE GENOMIC DNA]</scope>
    <source>
        <strain evidence="2 3">OTSz_A_272</strain>
    </source>
</reference>
<dbReference type="AlphaFoldDB" id="A0A1B1AL51"/>
<dbReference type="RefSeq" id="WP_066773083.1">
    <property type="nucleotide sequence ID" value="NZ_CP013244.1"/>
</dbReference>
<dbReference type="OrthoDB" id="5515732at2"/>
<dbReference type="EMBL" id="CP013244">
    <property type="protein sequence ID" value="ANP47250.1"/>
    <property type="molecule type" value="Genomic_DNA"/>
</dbReference>
<dbReference type="Pfam" id="PF21831">
    <property type="entry name" value="DUF6891"/>
    <property type="match status" value="1"/>
</dbReference>
<protein>
    <recommendedName>
        <fullName evidence="1">DUF6891 domain-containing protein</fullName>
    </recommendedName>
</protein>
<dbReference type="InParanoid" id="A0A1B1AL51"/>
<dbReference type="KEGG" id="cbot:ATE48_15640"/>
<dbReference type="InterPro" id="IPR054186">
    <property type="entry name" value="DUF6891"/>
</dbReference>
<dbReference type="Proteomes" id="UP000092498">
    <property type="component" value="Chromosome"/>
</dbReference>